<feature type="region of interest" description="Disordered" evidence="1">
    <location>
        <begin position="127"/>
        <end position="148"/>
    </location>
</feature>
<name>K9YSZ1_DACS8</name>
<dbReference type="HOGENOM" id="CLU_463605_0_0_3"/>
<proteinExistence type="predicted"/>
<evidence type="ECO:0000313" key="3">
    <source>
        <dbReference type="EMBL" id="AFZ50014.1"/>
    </source>
</evidence>
<dbReference type="AlphaFoldDB" id="K9YSZ1"/>
<dbReference type="Proteomes" id="UP000010482">
    <property type="component" value="Chromosome"/>
</dbReference>
<dbReference type="InterPro" id="IPR015655">
    <property type="entry name" value="PP2C"/>
</dbReference>
<evidence type="ECO:0000313" key="4">
    <source>
        <dbReference type="Proteomes" id="UP000010482"/>
    </source>
</evidence>
<dbReference type="EMBL" id="CP003944">
    <property type="protein sequence ID" value="AFZ50014.1"/>
    <property type="molecule type" value="Genomic_DNA"/>
</dbReference>
<dbReference type="InterPro" id="IPR001932">
    <property type="entry name" value="PPM-type_phosphatase-like_dom"/>
</dbReference>
<organism evidence="3 4">
    <name type="scientific">Dactylococcopsis salina (strain PCC 8305)</name>
    <name type="common">Myxobactron salinum</name>
    <dbReference type="NCBI Taxonomy" id="13035"/>
    <lineage>
        <taxon>Bacteria</taxon>
        <taxon>Bacillati</taxon>
        <taxon>Cyanobacteriota</taxon>
        <taxon>Cyanophyceae</taxon>
        <taxon>Nodosilineales</taxon>
        <taxon>Cymatolegaceae</taxon>
        <taxon>Dactylococcopsis</taxon>
    </lineage>
</organism>
<evidence type="ECO:0000256" key="1">
    <source>
        <dbReference type="SAM" id="MobiDB-lite"/>
    </source>
</evidence>
<dbReference type="InterPro" id="IPR011009">
    <property type="entry name" value="Kinase-like_dom_sf"/>
</dbReference>
<dbReference type="eggNOG" id="COG0515">
    <property type="taxonomic scope" value="Bacteria"/>
</dbReference>
<dbReference type="GO" id="GO:0004722">
    <property type="term" value="F:protein serine/threonine phosphatase activity"/>
    <property type="evidence" value="ECO:0007669"/>
    <property type="project" value="InterPro"/>
</dbReference>
<protein>
    <submittedName>
        <fullName evidence="3">Serine/threonine protein phosphatase</fullName>
    </submittedName>
</protein>
<dbReference type="CDD" id="cd00143">
    <property type="entry name" value="PP2Cc"/>
    <property type="match status" value="1"/>
</dbReference>
<dbReference type="SMART" id="SM00332">
    <property type="entry name" value="PP2Cc"/>
    <property type="match status" value="1"/>
</dbReference>
<dbReference type="SUPFAM" id="SSF56112">
    <property type="entry name" value="Protein kinase-like (PK-like)"/>
    <property type="match status" value="1"/>
</dbReference>
<dbReference type="SUPFAM" id="SSF81606">
    <property type="entry name" value="PP2C-like"/>
    <property type="match status" value="1"/>
</dbReference>
<dbReference type="eggNOG" id="COG0631">
    <property type="taxonomic scope" value="Bacteria"/>
</dbReference>
<dbReference type="Pfam" id="PF13672">
    <property type="entry name" value="PP2C_2"/>
    <property type="match status" value="1"/>
</dbReference>
<dbReference type="STRING" id="13035.Dacsa_1319"/>
<evidence type="ECO:0000259" key="2">
    <source>
        <dbReference type="PROSITE" id="PS51746"/>
    </source>
</evidence>
<keyword evidence="4" id="KW-1185">Reference proteome</keyword>
<dbReference type="SMART" id="SM00331">
    <property type="entry name" value="PP2C_SIG"/>
    <property type="match status" value="1"/>
</dbReference>
<feature type="compositionally biased region" description="Acidic residues" evidence="1">
    <location>
        <begin position="131"/>
        <end position="143"/>
    </location>
</feature>
<dbReference type="PROSITE" id="PS51746">
    <property type="entry name" value="PPM_2"/>
    <property type="match status" value="1"/>
</dbReference>
<dbReference type="InterPro" id="IPR036457">
    <property type="entry name" value="PPM-type-like_dom_sf"/>
</dbReference>
<sequence>MGTAHQIYRVALKNQMDVQIAKNQEVIINEFSLIPMSYLGQLATGVDYFEIQLKTPESEENSEQKALLRIGSTEGAIERELSIRQTIGDYKLIGELITHTTEESVIIDLQSFQKSFCRINLTKQLPNETETQSENDDLEEEYYEEKPLTEDLSPKKHLVISHLPTEENSLEFWLQQEHTLETSLALASQICQCSRYLYQQGWCLVDISPQFIQLGTPIQIFDLTHIYPVEETLSIGILGNYSAPELSYGNYPIKPLMSSYMVASFLYHCIYYQPATIDEFKSLENSPFPQLYQLLKIGLSLIPEDRFSLDQFLNLLVQTRQQLRLKKHQWSVASFSTVGLSTSRLTNEDNYGFRQYKLGIEKTVMLAVVADGMGGTAKGEIASQVTVETIINEPIPPDLNSLENWQNWLNQLVEKANGEIMKQTKDGGTTCSVVCINNNQLMIAHVGDSRIWLQRNGYVCQLSEDHSMVAMLLASGQISYEETFDYPERGVLTRSLGSKAHLSPGYVQNLQRFEENYSVSLEDGDIIFLCSDGVWDLVSAAEIAEKIEQGIPLQSSVDQVRELILQRGANDNATLLALQFHSHPINYC</sequence>
<gene>
    <name evidence="3" type="ORF">Dacsa_1319</name>
</gene>
<dbReference type="PANTHER" id="PTHR47992">
    <property type="entry name" value="PROTEIN PHOSPHATASE"/>
    <property type="match status" value="1"/>
</dbReference>
<accession>K9YSZ1</accession>
<reference evidence="3" key="1">
    <citation type="submission" date="2012-04" db="EMBL/GenBank/DDBJ databases">
        <title>Finished genome of Dactylococcopsis salina PCC 8305.</title>
        <authorList>
            <consortium name="US DOE Joint Genome Institute"/>
            <person name="Gugger M."/>
            <person name="Coursin T."/>
            <person name="Rippka R."/>
            <person name="Tandeau De Marsac N."/>
            <person name="Huntemann M."/>
            <person name="Wei C.-L."/>
            <person name="Han J."/>
            <person name="Detter J.C."/>
            <person name="Han C."/>
            <person name="Tapia R."/>
            <person name="Daligault H."/>
            <person name="Chen A."/>
            <person name="Krypides N."/>
            <person name="Mavromatis K."/>
            <person name="Markowitz V."/>
            <person name="Szeto E."/>
            <person name="Ivanova N."/>
            <person name="Ovchinnikova G."/>
            <person name="Pagani I."/>
            <person name="Pati A."/>
            <person name="Goodwin L."/>
            <person name="Peters L."/>
            <person name="Pitluck S."/>
            <person name="Woyke T."/>
            <person name="Kerfeld C."/>
        </authorList>
    </citation>
    <scope>NUCLEOTIDE SEQUENCE [LARGE SCALE GENOMIC DNA]</scope>
    <source>
        <strain evidence="3">PCC 8305</strain>
    </source>
</reference>
<dbReference type="Gene3D" id="3.60.40.10">
    <property type="entry name" value="PPM-type phosphatase domain"/>
    <property type="match status" value="1"/>
</dbReference>
<dbReference type="KEGG" id="dsl:Dacsa_1319"/>
<feature type="domain" description="PPM-type phosphatase" evidence="2">
    <location>
        <begin position="331"/>
        <end position="580"/>
    </location>
</feature>